<dbReference type="EMBL" id="LT629973">
    <property type="protein sequence ID" value="SEH74254.1"/>
    <property type="molecule type" value="Genomic_DNA"/>
</dbReference>
<evidence type="ECO:0000259" key="2">
    <source>
        <dbReference type="Pfam" id="PF01029"/>
    </source>
</evidence>
<name>A0A1H6KRK6_9BACT</name>
<proteinExistence type="predicted"/>
<dbReference type="RefSeq" id="WP_071133238.1">
    <property type="nucleotide sequence ID" value="NZ_LT629973.1"/>
</dbReference>
<keyword evidence="1" id="KW-0694">RNA-binding</keyword>
<feature type="domain" description="NusB/RsmB/TIM44" evidence="2">
    <location>
        <begin position="195"/>
        <end position="292"/>
    </location>
</feature>
<dbReference type="InterPro" id="IPR035926">
    <property type="entry name" value="NusB-like_sf"/>
</dbReference>
<gene>
    <name evidence="3" type="ORF">PYTT_0381</name>
</gene>
<dbReference type="Gene3D" id="1.10.940.10">
    <property type="entry name" value="NusB-like"/>
    <property type="match status" value="1"/>
</dbReference>
<dbReference type="GO" id="GO:0003723">
    <property type="term" value="F:RNA binding"/>
    <property type="evidence" value="ECO:0007669"/>
    <property type="project" value="UniProtKB-KW"/>
</dbReference>
<dbReference type="GO" id="GO:0006355">
    <property type="term" value="P:regulation of DNA-templated transcription"/>
    <property type="evidence" value="ECO:0007669"/>
    <property type="project" value="InterPro"/>
</dbReference>
<accession>A0A1H6KRK6</accession>
<evidence type="ECO:0000313" key="4">
    <source>
        <dbReference type="Proteomes" id="UP000176204"/>
    </source>
</evidence>
<dbReference type="SUPFAM" id="SSF48013">
    <property type="entry name" value="NusB-like"/>
    <property type="match status" value="1"/>
</dbReference>
<protein>
    <submittedName>
        <fullName evidence="3">Nusb/rsmb/tim44</fullName>
    </submittedName>
</protein>
<evidence type="ECO:0000313" key="3">
    <source>
        <dbReference type="EMBL" id="SEH74254.1"/>
    </source>
</evidence>
<dbReference type="OrthoDB" id="9811381at2"/>
<evidence type="ECO:0000256" key="1">
    <source>
        <dbReference type="ARBA" id="ARBA00022884"/>
    </source>
</evidence>
<reference evidence="4" key="1">
    <citation type="submission" date="2016-09" db="EMBL/GenBank/DDBJ databases">
        <authorList>
            <person name="Koehorst J."/>
        </authorList>
    </citation>
    <scope>NUCLEOTIDE SEQUENCE [LARGE SCALE GENOMIC DNA]</scope>
</reference>
<dbReference type="KEGG" id="agl:PYTT_0381"/>
<sequence length="300" mass="33900">MISRKKIRQATLQLLYGIDQSGRPASEFDYATYWNIALETESDDFAKARAKAVEHLCRGNADLDRIFTERRERAMETLQKDISTATLRDELERHIRTTDQFRAAVEALNLLRIDKRNATPDQYARCAETILQLNAMLMAQYGPLLISLQDYPAYEHILHPLRTIIERRRKQSIALAPLADLPSREPIGPELIAVQKYAELLTELRPAAEQFAADIIARKESLDAVIAATTQNYSPDRLDLVDKNILYIALYELMEMEELPVPVIVSEATALADTYSGTKSARFIHGIIGTAAKTCRQPAQ</sequence>
<keyword evidence="4" id="KW-1185">Reference proteome</keyword>
<dbReference type="STRING" id="1679444.PYTT_0381"/>
<organism evidence="3 4">
    <name type="scientific">Akkermansia glycaniphila</name>
    <dbReference type="NCBI Taxonomy" id="1679444"/>
    <lineage>
        <taxon>Bacteria</taxon>
        <taxon>Pseudomonadati</taxon>
        <taxon>Verrucomicrobiota</taxon>
        <taxon>Verrucomicrobiia</taxon>
        <taxon>Verrucomicrobiales</taxon>
        <taxon>Akkermansiaceae</taxon>
        <taxon>Akkermansia</taxon>
    </lineage>
</organism>
<dbReference type="InterPro" id="IPR006027">
    <property type="entry name" value="NusB_RsmB_TIM44"/>
</dbReference>
<dbReference type="Proteomes" id="UP000176204">
    <property type="component" value="Chromosome I"/>
</dbReference>
<dbReference type="Pfam" id="PF01029">
    <property type="entry name" value="NusB"/>
    <property type="match status" value="1"/>
</dbReference>
<dbReference type="AlphaFoldDB" id="A0A1H6KRK6"/>